<name>A0A7S4L136_GUITH</name>
<dbReference type="EMBL" id="HBKN01027685">
    <property type="protein sequence ID" value="CAE2311051.1"/>
    <property type="molecule type" value="Transcribed_RNA"/>
</dbReference>
<feature type="compositionally biased region" description="Basic and acidic residues" evidence="2">
    <location>
        <begin position="51"/>
        <end position="60"/>
    </location>
</feature>
<feature type="coiled-coil region" evidence="1">
    <location>
        <begin position="556"/>
        <end position="597"/>
    </location>
</feature>
<evidence type="ECO:0000259" key="3">
    <source>
        <dbReference type="PROSITE" id="PS50004"/>
    </source>
</evidence>
<accession>A0A7S4L136</accession>
<organism evidence="4">
    <name type="scientific">Guillardia theta</name>
    <name type="common">Cryptophyte</name>
    <name type="synonym">Cryptomonas phi</name>
    <dbReference type="NCBI Taxonomy" id="55529"/>
    <lineage>
        <taxon>Eukaryota</taxon>
        <taxon>Cryptophyceae</taxon>
        <taxon>Pyrenomonadales</taxon>
        <taxon>Geminigeraceae</taxon>
        <taxon>Guillardia</taxon>
    </lineage>
</organism>
<dbReference type="InterPro" id="IPR000008">
    <property type="entry name" value="C2_dom"/>
</dbReference>
<dbReference type="SMART" id="SM00239">
    <property type="entry name" value="C2"/>
    <property type="match status" value="1"/>
</dbReference>
<keyword evidence="1" id="KW-0175">Coiled coil</keyword>
<feature type="compositionally biased region" description="Basic and acidic residues" evidence="2">
    <location>
        <begin position="340"/>
        <end position="354"/>
    </location>
</feature>
<feature type="compositionally biased region" description="Low complexity" evidence="2">
    <location>
        <begin position="433"/>
        <end position="445"/>
    </location>
</feature>
<dbReference type="SUPFAM" id="SSF49562">
    <property type="entry name" value="C2 domain (Calcium/lipid-binding domain, CaLB)"/>
    <property type="match status" value="1"/>
</dbReference>
<reference evidence="4" key="1">
    <citation type="submission" date="2021-01" db="EMBL/GenBank/DDBJ databases">
        <authorList>
            <person name="Corre E."/>
            <person name="Pelletier E."/>
            <person name="Niang G."/>
            <person name="Scheremetjew M."/>
            <person name="Finn R."/>
            <person name="Kale V."/>
            <person name="Holt S."/>
            <person name="Cochrane G."/>
            <person name="Meng A."/>
            <person name="Brown T."/>
            <person name="Cohen L."/>
        </authorList>
    </citation>
    <scope>NUCLEOTIDE SEQUENCE</scope>
    <source>
        <strain evidence="4">CCMP 2712</strain>
    </source>
</reference>
<feature type="compositionally biased region" description="Basic and acidic residues" evidence="2">
    <location>
        <begin position="375"/>
        <end position="385"/>
    </location>
</feature>
<feature type="compositionally biased region" description="Low complexity" evidence="2">
    <location>
        <begin position="465"/>
        <end position="481"/>
    </location>
</feature>
<feature type="compositionally biased region" description="Polar residues" evidence="2">
    <location>
        <begin position="61"/>
        <end position="71"/>
    </location>
</feature>
<feature type="compositionally biased region" description="Polar residues" evidence="2">
    <location>
        <begin position="238"/>
        <end position="260"/>
    </location>
</feature>
<evidence type="ECO:0000256" key="2">
    <source>
        <dbReference type="SAM" id="MobiDB-lite"/>
    </source>
</evidence>
<feature type="region of interest" description="Disordered" evidence="2">
    <location>
        <begin position="527"/>
        <end position="548"/>
    </location>
</feature>
<dbReference type="AlphaFoldDB" id="A0A7S4L136"/>
<dbReference type="InterPro" id="IPR035892">
    <property type="entry name" value="C2_domain_sf"/>
</dbReference>
<feature type="region of interest" description="Disordered" evidence="2">
    <location>
        <begin position="1"/>
        <end position="26"/>
    </location>
</feature>
<evidence type="ECO:0000313" key="4">
    <source>
        <dbReference type="EMBL" id="CAE2311051.1"/>
    </source>
</evidence>
<dbReference type="Pfam" id="PF00168">
    <property type="entry name" value="C2"/>
    <property type="match status" value="1"/>
</dbReference>
<feature type="compositionally biased region" description="Polar residues" evidence="2">
    <location>
        <begin position="416"/>
        <end position="427"/>
    </location>
</feature>
<feature type="region of interest" description="Disordered" evidence="2">
    <location>
        <begin position="212"/>
        <end position="503"/>
    </location>
</feature>
<dbReference type="Gene3D" id="2.60.40.150">
    <property type="entry name" value="C2 domain"/>
    <property type="match status" value="1"/>
</dbReference>
<feature type="compositionally biased region" description="Polar residues" evidence="2">
    <location>
        <begin position="454"/>
        <end position="463"/>
    </location>
</feature>
<feature type="region of interest" description="Disordered" evidence="2">
    <location>
        <begin position="38"/>
        <end position="71"/>
    </location>
</feature>
<dbReference type="PROSITE" id="PS50004">
    <property type="entry name" value="C2"/>
    <property type="match status" value="1"/>
</dbReference>
<protein>
    <recommendedName>
        <fullName evidence="3">C2 domain-containing protein</fullName>
    </recommendedName>
</protein>
<gene>
    <name evidence="4" type="ORF">GTHE00462_LOCUS21402</name>
</gene>
<sequence length="686" mass="75953">MMQRHQENQEFQPGEPGYISPDSTPKRSVLDKIKLFHQKVSDSEETNQPSKKWEVSKKAENSSGNKASRSKETSASCQVAVTCVEAREVPLLPGDPLPNSCCRVSLIAPGIEPVSSDTKIVRGSVSPKWKERLIFGIEEDLVKWTCIRIELVGVSENGETVNHGKIRLIHVSELQDQAWVAGWFELYDEDENPVGKSAIRVTIRFNRQQAKESVNMPVVSSKEVTDPSSENSGGGSPYSCSSDVSKSPSGPKTQFSSRGSQPAYPSLTSSAADRDGQEPAGEMNDFGTPKNHKLPCKSDADECQANLTDERTPSPRPHRANLNSKEAKHTPSKQISPKQRNVEIDSDSNKKDLSRSPFQLLKNVWEVDSEDEDESHQLEGKDKFATCESNLQATHGQLEGYKSHSQAPERSEADSILSSQKSSQNIGSVGDFASSSKLYAHSASSGKQAPPSTPTNFQTSSTKEVVGGQDGAADAGQVRGQTESSGPSSAETRRMPWAQREQIRRLKSQVAQLQARLLEKEQELTVEREKSGQAEERAKAIESHRDKENDKDVNYIRRLQQEVQAERALRLSAENMLKQANRKIESLDKIINENVQAWMMLEAAVCEKISNTREGTASEAFSTPSVTKMDRWINHKGSSRTSPKWYVPPFPLLPGKMTQRRNETTSSSVSEEKRREHASALPVDDI</sequence>
<feature type="domain" description="C2" evidence="3">
    <location>
        <begin position="58"/>
        <end position="184"/>
    </location>
</feature>
<feature type="region of interest" description="Disordered" evidence="2">
    <location>
        <begin position="637"/>
        <end position="686"/>
    </location>
</feature>
<proteinExistence type="predicted"/>
<evidence type="ECO:0000256" key="1">
    <source>
        <dbReference type="SAM" id="Coils"/>
    </source>
</evidence>